<sequence>MSSFSSFKYQLDSALELLESSDQIKQLDLPQVLGSQVVDTESLLSRCTNICDKHKKKKPTIRIIHHLACSGGTLISKCISSMPNVYLLSEVHPYTELGIDLNNPTYRPTDLISLAKYARFPKQRQLSAEMFLDGIQKLHSHTVETGGVLVLRDHTHADFCTKESIPAESALVSLLKEDFDVKSILTLRDPIDAFSSLRKNRWVHFAPNTFDEYCRRVLLVMDKFESKNTFRYESFVKAPEEIMNLMCVELSIPYDSVFKDIFGMFKVTGDSGRSSDIIHTRERMDISGLTKEIESSNYYKKYLSKINKLKV</sequence>
<evidence type="ECO:0000313" key="2">
    <source>
        <dbReference type="EMBL" id="QOS24419.1"/>
    </source>
</evidence>
<accession>A0A7M1VRH7</accession>
<organism evidence="1">
    <name type="scientific">Vibrio parahaemolyticus</name>
    <dbReference type="NCBI Taxonomy" id="670"/>
    <lineage>
        <taxon>Bacteria</taxon>
        <taxon>Pseudomonadati</taxon>
        <taxon>Pseudomonadota</taxon>
        <taxon>Gammaproteobacteria</taxon>
        <taxon>Vibrionales</taxon>
        <taxon>Vibrionaceae</taxon>
        <taxon>Vibrio</taxon>
    </lineage>
</organism>
<dbReference type="EMBL" id="MT898088">
    <property type="protein sequence ID" value="QOS17810.1"/>
    <property type="molecule type" value="Genomic_DNA"/>
</dbReference>
<dbReference type="EMBL" id="MT898268">
    <property type="protein sequence ID" value="QOS24419.1"/>
    <property type="molecule type" value="Genomic_DNA"/>
</dbReference>
<gene>
    <name evidence="1" type="ORF">VP46_00041</name>
    <name evidence="2" type="ORF">VP47_00041</name>
</gene>
<dbReference type="AlphaFoldDB" id="A0A7M1VRH7"/>
<reference evidence="1" key="1">
    <citation type="submission" date="2020-08" db="EMBL/GenBank/DDBJ databases">
        <title>Genetic structure, function and evolution of capsule biosynthesis loci in Vibrio parahaemolyticus.</title>
        <authorList>
            <person name="Li L."/>
            <person name="Bian S."/>
        </authorList>
    </citation>
    <scope>NUCLEOTIDE SEQUENCE</scope>
    <source>
        <strain evidence="1">VP46</strain>
        <strain evidence="2">VP47</strain>
    </source>
</reference>
<evidence type="ECO:0008006" key="3">
    <source>
        <dbReference type="Google" id="ProtNLM"/>
    </source>
</evidence>
<dbReference type="SUPFAM" id="SSF52540">
    <property type="entry name" value="P-loop containing nucleoside triphosphate hydrolases"/>
    <property type="match status" value="1"/>
</dbReference>
<protein>
    <recommendedName>
        <fullName evidence="3">Sulfotransferase family protein</fullName>
    </recommendedName>
</protein>
<evidence type="ECO:0000313" key="1">
    <source>
        <dbReference type="EMBL" id="QOS17810.1"/>
    </source>
</evidence>
<dbReference type="InterPro" id="IPR027417">
    <property type="entry name" value="P-loop_NTPase"/>
</dbReference>
<dbReference type="Gene3D" id="3.40.50.300">
    <property type="entry name" value="P-loop containing nucleotide triphosphate hydrolases"/>
    <property type="match status" value="1"/>
</dbReference>
<name>A0A7M1VRH7_VIBPH</name>
<proteinExistence type="predicted"/>